<reference evidence="2 3" key="1">
    <citation type="journal article" date="2017" name="Genome Biol. Evol.">
        <title>Phytophthora megakarya and P. palmivora, closely related causal agents of cacao black pod rot, underwent increases in genome sizes and gene numbers by different mechanisms.</title>
        <authorList>
            <person name="Ali S.S."/>
            <person name="Shao J."/>
            <person name="Lary D.J."/>
            <person name="Kronmiller B."/>
            <person name="Shen D."/>
            <person name="Strem M.D."/>
            <person name="Amoako-Attah I."/>
            <person name="Akrofi A.Y."/>
            <person name="Begoude B.A."/>
            <person name="Ten Hoopen G.M."/>
            <person name="Coulibaly K."/>
            <person name="Kebe B.I."/>
            <person name="Melnick R.L."/>
            <person name="Guiltinan M.J."/>
            <person name="Tyler B.M."/>
            <person name="Meinhardt L.W."/>
            <person name="Bailey B.A."/>
        </authorList>
    </citation>
    <scope>NUCLEOTIDE SEQUENCE [LARGE SCALE GENOMIC DNA]</scope>
    <source>
        <strain evidence="3">sbr112.9</strain>
    </source>
</reference>
<proteinExistence type="predicted"/>
<feature type="signal peptide" evidence="1">
    <location>
        <begin position="1"/>
        <end position="20"/>
    </location>
</feature>
<evidence type="ECO:0000313" key="3">
    <source>
        <dbReference type="Proteomes" id="UP000237271"/>
    </source>
</evidence>
<feature type="chain" id="PRO_5015151046" evidence="1">
    <location>
        <begin position="21"/>
        <end position="341"/>
    </location>
</feature>
<organism evidence="2 3">
    <name type="scientific">Phytophthora palmivora</name>
    <dbReference type="NCBI Taxonomy" id="4796"/>
    <lineage>
        <taxon>Eukaryota</taxon>
        <taxon>Sar</taxon>
        <taxon>Stramenopiles</taxon>
        <taxon>Oomycota</taxon>
        <taxon>Peronosporomycetes</taxon>
        <taxon>Peronosporales</taxon>
        <taxon>Peronosporaceae</taxon>
        <taxon>Phytophthora</taxon>
    </lineage>
</organism>
<keyword evidence="1" id="KW-0732">Signal</keyword>
<evidence type="ECO:0000256" key="1">
    <source>
        <dbReference type="SAM" id="SignalP"/>
    </source>
</evidence>
<protein>
    <submittedName>
        <fullName evidence="2">Secreted RxLR effector peptide protein</fullName>
    </submittedName>
</protein>
<dbReference type="AlphaFoldDB" id="A0A2P4XUF0"/>
<dbReference type="Proteomes" id="UP000237271">
    <property type="component" value="Unassembled WGS sequence"/>
</dbReference>
<dbReference type="OrthoDB" id="101931at2759"/>
<name>A0A2P4XUF0_9STRA</name>
<keyword evidence="3" id="KW-1185">Reference proteome</keyword>
<accession>A0A2P4XUF0</accession>
<gene>
    <name evidence="2" type="ORF">PHPALM_14559</name>
</gene>
<sequence>MQLNHVLLVLSFIGSCGTLATKSNPVFSSVATVNNPRLLRETKLTYNEERMVDTFLKSMRTSFWLETGKSDEYVKKTLELDNLSEAALKSAPNYQYYEHFLFTREGRMLDEWLLKGIPTREVWTRYNLEGVLVAQLKDNDGFKTYLRYATMEDDKIFKLKSQDKDVTIDYSATPGELNAKVDMWVSLERPSWYVKKMLNLDRRSYDAFRKSANYKLYEKYEYGIEGRKLEKWLLAGIPPKLIWDTYKLDELSPANFRAYQMYIRYGIMHDDEVFKLWKSGKEIKPELGGTSEMEVKVKIWASLKRPDQYVEELLNLDRNALKTSPNYEFYQKFLRGTAATE</sequence>
<comment type="caution">
    <text evidence="2">The sequence shown here is derived from an EMBL/GenBank/DDBJ whole genome shotgun (WGS) entry which is preliminary data.</text>
</comment>
<dbReference type="EMBL" id="NCKW01007921">
    <property type="protein sequence ID" value="POM69181.1"/>
    <property type="molecule type" value="Genomic_DNA"/>
</dbReference>
<evidence type="ECO:0000313" key="2">
    <source>
        <dbReference type="EMBL" id="POM69181.1"/>
    </source>
</evidence>